<evidence type="ECO:0000313" key="2">
    <source>
        <dbReference type="EMBL" id="RSH78583.1"/>
    </source>
</evidence>
<name>A0A427XIH5_9TREE</name>
<protein>
    <submittedName>
        <fullName evidence="2">Uncharacterized protein</fullName>
    </submittedName>
</protein>
<feature type="compositionally biased region" description="Polar residues" evidence="1">
    <location>
        <begin position="19"/>
        <end position="42"/>
    </location>
</feature>
<keyword evidence="3" id="KW-1185">Reference proteome</keyword>
<reference evidence="2 3" key="1">
    <citation type="submission" date="2018-11" db="EMBL/GenBank/DDBJ databases">
        <title>Genome sequence of Apiotrichum porosum DSM 27194.</title>
        <authorList>
            <person name="Aliyu H."/>
            <person name="Gorte O."/>
            <person name="Ochsenreither K."/>
        </authorList>
    </citation>
    <scope>NUCLEOTIDE SEQUENCE [LARGE SCALE GENOMIC DNA]</scope>
    <source>
        <strain evidence="2 3">DSM 27194</strain>
    </source>
</reference>
<gene>
    <name evidence="2" type="ORF">EHS24_002311</name>
</gene>
<accession>A0A427XIH5</accession>
<evidence type="ECO:0000256" key="1">
    <source>
        <dbReference type="SAM" id="MobiDB-lite"/>
    </source>
</evidence>
<feature type="compositionally biased region" description="Polar residues" evidence="1">
    <location>
        <begin position="1"/>
        <end position="10"/>
    </location>
</feature>
<dbReference type="EMBL" id="RSCE01000012">
    <property type="protein sequence ID" value="RSH78583.1"/>
    <property type="molecule type" value="Genomic_DNA"/>
</dbReference>
<dbReference type="Proteomes" id="UP000279236">
    <property type="component" value="Unassembled WGS sequence"/>
</dbReference>
<proteinExistence type="predicted"/>
<evidence type="ECO:0000313" key="3">
    <source>
        <dbReference type="Proteomes" id="UP000279236"/>
    </source>
</evidence>
<dbReference type="RefSeq" id="XP_028473730.1">
    <property type="nucleotide sequence ID" value="XM_028618052.1"/>
</dbReference>
<dbReference type="OrthoDB" id="2596625at2759"/>
<feature type="region of interest" description="Disordered" evidence="1">
    <location>
        <begin position="1"/>
        <end position="80"/>
    </location>
</feature>
<dbReference type="GeneID" id="39586854"/>
<sequence>MTVPLNSSYYSPPDIVINGKQQPQPQVFEQHTDQPGPSSSTPAPAHPQLGYNEPPTNTSPIPTPTTTSTSTTQPQPQAHSITIQARDGQLPQIYVMSKPEPAPVAAPPAVAAPLPLPPPPPPPPAAHRRPHPLLWVTLAISVLALVLGVPKGSIPTFTGRHRALRAQELLVQERLTLLSQLSSFLPPPLAALLSPTNANGARSIDVDLELIRLGTGLQLWNAGDAHGRWWTLEELGDGAAVVRSAGHVGSGSSDGAGTVGDKEVWVLREGDDKNPLLSALTASLMARERVAGDLDRCRASIVPCVCPAAPLTVAASTVTGKAGDADDDVKSDWKAWEKERQRREEAAEDRRRILREREAEVEERERDVARREAWVVDAMRKLSDRTRAQVGEMTLEDLITERLKAYQRELAQREAV</sequence>
<dbReference type="AlphaFoldDB" id="A0A427XIH5"/>
<feature type="compositionally biased region" description="Low complexity" evidence="1">
    <location>
        <begin position="54"/>
        <end position="77"/>
    </location>
</feature>
<organism evidence="2 3">
    <name type="scientific">Apiotrichum porosum</name>
    <dbReference type="NCBI Taxonomy" id="105984"/>
    <lineage>
        <taxon>Eukaryota</taxon>
        <taxon>Fungi</taxon>
        <taxon>Dikarya</taxon>
        <taxon>Basidiomycota</taxon>
        <taxon>Agaricomycotina</taxon>
        <taxon>Tremellomycetes</taxon>
        <taxon>Trichosporonales</taxon>
        <taxon>Trichosporonaceae</taxon>
        <taxon>Apiotrichum</taxon>
    </lineage>
</organism>
<comment type="caution">
    <text evidence="2">The sequence shown here is derived from an EMBL/GenBank/DDBJ whole genome shotgun (WGS) entry which is preliminary data.</text>
</comment>